<name>A0AA95HGA7_9GAMM</name>
<dbReference type="Pfam" id="PF04892">
    <property type="entry name" value="VanZ"/>
    <property type="match status" value="1"/>
</dbReference>
<evidence type="ECO:0000256" key="1">
    <source>
        <dbReference type="SAM" id="Phobius"/>
    </source>
</evidence>
<keyword evidence="1" id="KW-0472">Membrane</keyword>
<dbReference type="PANTHER" id="PTHR28008:SF1">
    <property type="entry name" value="DOMAIN PROTEIN, PUTATIVE (AFU_ORTHOLOGUE AFUA_3G10980)-RELATED"/>
    <property type="match status" value="1"/>
</dbReference>
<dbReference type="PANTHER" id="PTHR28008">
    <property type="entry name" value="DOMAIN PROTEIN, PUTATIVE (AFU_ORTHOLOGUE AFUA_3G10980)-RELATED"/>
    <property type="match status" value="1"/>
</dbReference>
<feature type="transmembrane region" description="Helical" evidence="1">
    <location>
        <begin position="21"/>
        <end position="37"/>
    </location>
</feature>
<dbReference type="Proteomes" id="UP001301326">
    <property type="component" value="Chromosome"/>
</dbReference>
<reference evidence="3" key="2">
    <citation type="submission" date="2023-04" db="EMBL/GenBank/DDBJ databases">
        <authorList>
            <person name="Beletskiy A.V."/>
            <person name="Mardanov A.V."/>
            <person name="Ravin N.V."/>
        </authorList>
    </citation>
    <scope>NUCLEOTIDE SEQUENCE</scope>
    <source>
        <strain evidence="3">GKL-02</strain>
    </source>
</reference>
<keyword evidence="1" id="KW-1133">Transmembrane helix</keyword>
<proteinExistence type="predicted"/>
<dbReference type="EMBL" id="CP124756">
    <property type="protein sequence ID" value="WGZ94494.1"/>
    <property type="molecule type" value="Genomic_DNA"/>
</dbReference>
<dbReference type="InterPro" id="IPR006976">
    <property type="entry name" value="VanZ-like"/>
</dbReference>
<organism evidence="3">
    <name type="scientific">Candidatus Thiothrix putei</name>
    <dbReference type="NCBI Taxonomy" id="3080811"/>
    <lineage>
        <taxon>Bacteria</taxon>
        <taxon>Pseudomonadati</taxon>
        <taxon>Pseudomonadota</taxon>
        <taxon>Gammaproteobacteria</taxon>
        <taxon>Thiotrichales</taxon>
        <taxon>Thiotrichaceae</taxon>
        <taxon>Thiothrix</taxon>
    </lineage>
</organism>
<keyword evidence="1" id="KW-0812">Transmembrane</keyword>
<dbReference type="AlphaFoldDB" id="A0AA95HGA7"/>
<gene>
    <name evidence="3" type="ORF">QJT81_00480</name>
</gene>
<feature type="transmembrane region" description="Helical" evidence="1">
    <location>
        <begin position="49"/>
        <end position="66"/>
    </location>
</feature>
<evidence type="ECO:0000313" key="3">
    <source>
        <dbReference type="EMBL" id="WGZ94494.1"/>
    </source>
</evidence>
<protein>
    <submittedName>
        <fullName evidence="3">VanZ family protein</fullName>
    </submittedName>
</protein>
<sequence>MQAILSRFTLNQPQTRLLMKFLFVALALLGIVAALLPGSGEGLPHADKLLHAGALFGFALLLDLATTRSFWRWQVPILLSYGAFIEIAQAFTPWRSFSVADFVADATGILLYWLLWRLALQRIVPHANG</sequence>
<evidence type="ECO:0000259" key="2">
    <source>
        <dbReference type="Pfam" id="PF04892"/>
    </source>
</evidence>
<reference evidence="3" key="1">
    <citation type="journal article" date="2023" name="Int. J. Mol. Sci.">
        <title>Metagenomics Revealed a New Genus 'Candidatus Thiocaldithrix dubininis' gen. nov., sp. nov. and a New Species 'Candidatus Thiothrix putei' sp. nov. in the Family Thiotrichaceae, Some Members of Which Have Traits of Both Na+- and H+-Motive Energetics.</title>
        <authorList>
            <person name="Ravin N.V."/>
            <person name="Muntyan M.S."/>
            <person name="Smolyakov D.D."/>
            <person name="Rudenko T.S."/>
            <person name="Beletsky A.V."/>
            <person name="Mardanov A.V."/>
            <person name="Grabovich M.Y."/>
        </authorList>
    </citation>
    <scope>NUCLEOTIDE SEQUENCE</scope>
    <source>
        <strain evidence="3">GKL-02</strain>
    </source>
</reference>
<dbReference type="NCBIfam" id="NF037970">
    <property type="entry name" value="vanZ_1"/>
    <property type="match status" value="1"/>
</dbReference>
<dbReference type="KEGG" id="tput:QJT81_00480"/>
<accession>A0AA95HGA7</accession>
<feature type="domain" description="VanZ-like" evidence="2">
    <location>
        <begin position="46"/>
        <end position="118"/>
    </location>
</feature>